<sequence length="108" mass="12915">MHLTNYFGSSRLGELWFIYYWNSSCSQKKLNIKIKLILSSYFYTMIFPILDCHLMQKIKNTILQNNQGIYVHIDPMDKFLKKGKQKSNIKNRSIYGIFKLDRLKSKKL</sequence>
<proteinExistence type="predicted"/>
<reference evidence="1 2" key="1">
    <citation type="journal article" date="2018" name="Sci. Rep.">
        <title>Genomic signatures of local adaptation to the degree of environmental predictability in rotifers.</title>
        <authorList>
            <person name="Franch-Gras L."/>
            <person name="Hahn C."/>
            <person name="Garcia-Roger E.M."/>
            <person name="Carmona M.J."/>
            <person name="Serra M."/>
            <person name="Gomez A."/>
        </authorList>
    </citation>
    <scope>NUCLEOTIDE SEQUENCE [LARGE SCALE GENOMIC DNA]</scope>
    <source>
        <strain evidence="1">HYR1</strain>
    </source>
</reference>
<gene>
    <name evidence="1" type="ORF">BpHYR1_037861</name>
</gene>
<dbReference type="Proteomes" id="UP000276133">
    <property type="component" value="Unassembled WGS sequence"/>
</dbReference>
<evidence type="ECO:0000313" key="2">
    <source>
        <dbReference type="Proteomes" id="UP000276133"/>
    </source>
</evidence>
<dbReference type="EMBL" id="REGN01002832">
    <property type="protein sequence ID" value="RNA25952.1"/>
    <property type="molecule type" value="Genomic_DNA"/>
</dbReference>
<keyword evidence="2" id="KW-1185">Reference proteome</keyword>
<comment type="caution">
    <text evidence="1">The sequence shown here is derived from an EMBL/GenBank/DDBJ whole genome shotgun (WGS) entry which is preliminary data.</text>
</comment>
<accession>A0A3M7RQY7</accession>
<evidence type="ECO:0000313" key="1">
    <source>
        <dbReference type="EMBL" id="RNA25952.1"/>
    </source>
</evidence>
<protein>
    <submittedName>
        <fullName evidence="1">Uncharacterized protein</fullName>
    </submittedName>
</protein>
<organism evidence="1 2">
    <name type="scientific">Brachionus plicatilis</name>
    <name type="common">Marine rotifer</name>
    <name type="synonym">Brachionus muelleri</name>
    <dbReference type="NCBI Taxonomy" id="10195"/>
    <lineage>
        <taxon>Eukaryota</taxon>
        <taxon>Metazoa</taxon>
        <taxon>Spiralia</taxon>
        <taxon>Gnathifera</taxon>
        <taxon>Rotifera</taxon>
        <taxon>Eurotatoria</taxon>
        <taxon>Monogononta</taxon>
        <taxon>Pseudotrocha</taxon>
        <taxon>Ploima</taxon>
        <taxon>Brachionidae</taxon>
        <taxon>Brachionus</taxon>
    </lineage>
</organism>
<name>A0A3M7RQY7_BRAPC</name>
<dbReference type="AlphaFoldDB" id="A0A3M7RQY7"/>